<dbReference type="AlphaFoldDB" id="A0A7S9HDG2"/>
<dbReference type="PROSITE" id="PS51257">
    <property type="entry name" value="PROKAR_LIPOPROTEIN"/>
    <property type="match status" value="1"/>
</dbReference>
<feature type="domain" description="DUF4136" evidence="2">
    <location>
        <begin position="35"/>
        <end position="184"/>
    </location>
</feature>
<dbReference type="InterPro" id="IPR025411">
    <property type="entry name" value="DUF4136"/>
</dbReference>
<gene>
    <name evidence="3" type="ORF">IT774_15800</name>
</gene>
<proteinExistence type="predicted"/>
<name>A0A7S9HDG2_9ALTE</name>
<dbReference type="KEGG" id="smaa:IT774_15800"/>
<feature type="chain" id="PRO_5032505385" evidence="1">
    <location>
        <begin position="26"/>
        <end position="194"/>
    </location>
</feature>
<keyword evidence="4" id="KW-1185">Reference proteome</keyword>
<protein>
    <submittedName>
        <fullName evidence="3">DUF4136 domain-containing protein</fullName>
    </submittedName>
</protein>
<reference evidence="3 4" key="1">
    <citation type="submission" date="2020-11" db="EMBL/GenBank/DDBJ databases">
        <title>Complete genome sequence for Salinimonas sp. strain G2-b.</title>
        <authorList>
            <person name="Park S.-J."/>
        </authorList>
    </citation>
    <scope>NUCLEOTIDE SEQUENCE [LARGE SCALE GENOMIC DNA]</scope>
    <source>
        <strain evidence="3 4">G2-b</strain>
    </source>
</reference>
<evidence type="ECO:0000259" key="2">
    <source>
        <dbReference type="Pfam" id="PF13590"/>
    </source>
</evidence>
<organism evidence="3 4">
    <name type="scientific">Salinimonas marina</name>
    <dbReference type="NCBI Taxonomy" id="2785918"/>
    <lineage>
        <taxon>Bacteria</taxon>
        <taxon>Pseudomonadati</taxon>
        <taxon>Pseudomonadota</taxon>
        <taxon>Gammaproteobacteria</taxon>
        <taxon>Alteromonadales</taxon>
        <taxon>Alteromonadaceae</taxon>
        <taxon>Alteromonas/Salinimonas group</taxon>
        <taxon>Salinimonas</taxon>
    </lineage>
</organism>
<evidence type="ECO:0000256" key="1">
    <source>
        <dbReference type="SAM" id="SignalP"/>
    </source>
</evidence>
<dbReference type="EMBL" id="CP064795">
    <property type="protein sequence ID" value="QPG05536.1"/>
    <property type="molecule type" value="Genomic_DNA"/>
</dbReference>
<dbReference type="RefSeq" id="WP_195810623.1">
    <property type="nucleotide sequence ID" value="NZ_CP064795.1"/>
</dbReference>
<feature type="signal peptide" evidence="1">
    <location>
        <begin position="1"/>
        <end position="25"/>
    </location>
</feature>
<dbReference type="Proteomes" id="UP000595095">
    <property type="component" value="Chromosome"/>
</dbReference>
<accession>A0A7S9HDG2</accession>
<keyword evidence="1" id="KW-0732">Signal</keyword>
<evidence type="ECO:0000313" key="4">
    <source>
        <dbReference type="Proteomes" id="UP000595095"/>
    </source>
</evidence>
<dbReference type="Pfam" id="PF13590">
    <property type="entry name" value="DUF4136"/>
    <property type="match status" value="1"/>
</dbReference>
<sequence>MPLAKTPFHAARLLLFTFLSWGLLAGCSSNKPDVSVNEQTNFAGIDSFYVQPPLNSVNANLENHIVTAITSVLQSKGIVPADKNSADVRVGFFPATNRDSSGKSVSFGLGTSVFGSATGLSLGSIFSVPLGEQSTQYQTLQIDVVQNGEFVYSASGRTQLEAQDSIAVQRELTELVRKLLASYPAKNAGAVNAE</sequence>
<evidence type="ECO:0000313" key="3">
    <source>
        <dbReference type="EMBL" id="QPG05536.1"/>
    </source>
</evidence>